<dbReference type="EMBL" id="JACASE010000001">
    <property type="protein sequence ID" value="KAF6505981.1"/>
    <property type="molecule type" value="Genomic_DNA"/>
</dbReference>
<gene>
    <name evidence="2" type="ORF">HJG63_007849</name>
</gene>
<accession>A0A7J8KB15</accession>
<evidence type="ECO:0000313" key="2">
    <source>
        <dbReference type="EMBL" id="KAF6505981.1"/>
    </source>
</evidence>
<keyword evidence="1" id="KW-0812">Transmembrane</keyword>
<evidence type="ECO:0000313" key="3">
    <source>
        <dbReference type="Proteomes" id="UP000593571"/>
    </source>
</evidence>
<keyword evidence="3" id="KW-1185">Reference proteome</keyword>
<organism evidence="2 3">
    <name type="scientific">Rousettus aegyptiacus</name>
    <name type="common">Egyptian fruit bat</name>
    <name type="synonym">Pteropus aegyptiacus</name>
    <dbReference type="NCBI Taxonomy" id="9407"/>
    <lineage>
        <taxon>Eukaryota</taxon>
        <taxon>Metazoa</taxon>
        <taxon>Chordata</taxon>
        <taxon>Craniata</taxon>
        <taxon>Vertebrata</taxon>
        <taxon>Euteleostomi</taxon>
        <taxon>Mammalia</taxon>
        <taxon>Eutheria</taxon>
        <taxon>Laurasiatheria</taxon>
        <taxon>Chiroptera</taxon>
        <taxon>Yinpterochiroptera</taxon>
        <taxon>Pteropodoidea</taxon>
        <taxon>Pteropodidae</taxon>
        <taxon>Rousettinae</taxon>
        <taxon>Rousettus</taxon>
    </lineage>
</organism>
<dbReference type="AlphaFoldDB" id="A0A7J8KB15"/>
<reference evidence="2 3" key="1">
    <citation type="journal article" date="2020" name="Nature">
        <title>Six reference-quality genomes reveal evolution of bat adaptations.</title>
        <authorList>
            <person name="Jebb D."/>
            <person name="Huang Z."/>
            <person name="Pippel M."/>
            <person name="Hughes G.M."/>
            <person name="Lavrichenko K."/>
            <person name="Devanna P."/>
            <person name="Winkler S."/>
            <person name="Jermiin L.S."/>
            <person name="Skirmuntt E.C."/>
            <person name="Katzourakis A."/>
            <person name="Burkitt-Gray L."/>
            <person name="Ray D.A."/>
            <person name="Sullivan K.A.M."/>
            <person name="Roscito J.G."/>
            <person name="Kirilenko B.M."/>
            <person name="Davalos L.M."/>
            <person name="Corthals A.P."/>
            <person name="Power M.L."/>
            <person name="Jones G."/>
            <person name="Ransome R.D."/>
            <person name="Dechmann D.K.N."/>
            <person name="Locatelli A.G."/>
            <person name="Puechmaille S.J."/>
            <person name="Fedrigo O."/>
            <person name="Jarvis E.D."/>
            <person name="Hiller M."/>
            <person name="Vernes S.C."/>
            <person name="Myers E.W."/>
            <person name="Teeling E.C."/>
        </authorList>
    </citation>
    <scope>NUCLEOTIDE SEQUENCE [LARGE SCALE GENOMIC DNA]</scope>
    <source>
        <strain evidence="2">MRouAeg1</strain>
        <tissue evidence="2">Muscle</tissue>
    </source>
</reference>
<protein>
    <submittedName>
        <fullName evidence="2">Uncharacterized protein</fullName>
    </submittedName>
</protein>
<keyword evidence="1" id="KW-1133">Transmembrane helix</keyword>
<comment type="caution">
    <text evidence="2">The sequence shown here is derived from an EMBL/GenBank/DDBJ whole genome shotgun (WGS) entry which is preliminary data.</text>
</comment>
<name>A0A7J8KB15_ROUAE</name>
<proteinExistence type="predicted"/>
<keyword evidence="1" id="KW-0472">Membrane</keyword>
<sequence>MFQTCKNRKHPKAVNFHTYLYLFRFFFFSAYSISLPSSTKCLILLNPAEMLFSFRRLTTFPLSVHCSLNQGSSTPGPQTCKGQWPVMNWTSAVAEGQVSKQSFIYIWSRSSELASPPQLYLRLSGIRFS</sequence>
<dbReference type="Proteomes" id="UP000593571">
    <property type="component" value="Unassembled WGS sequence"/>
</dbReference>
<feature type="transmembrane region" description="Helical" evidence="1">
    <location>
        <begin position="21"/>
        <end position="45"/>
    </location>
</feature>
<evidence type="ECO:0000256" key="1">
    <source>
        <dbReference type="SAM" id="Phobius"/>
    </source>
</evidence>